<evidence type="ECO:0000313" key="1">
    <source>
        <dbReference type="EMBL" id="TDZ20198.1"/>
    </source>
</evidence>
<dbReference type="STRING" id="1213857.N4VC82"/>
<dbReference type="PANTHER" id="PTHR35041:SF6">
    <property type="entry name" value="FORMYLMETHIONINE DEFORMYLASE-LIKE PROTEIN-RELATED"/>
    <property type="match status" value="1"/>
</dbReference>
<reference evidence="2" key="1">
    <citation type="journal article" date="2013" name="New Phytol.">
        <title>Comparative genomic and transcriptomic analyses reveal the hemibiotrophic stage shift of Colletotrichum fungi.</title>
        <authorList>
            <person name="Gan P."/>
            <person name="Ikeda K."/>
            <person name="Irieda H."/>
            <person name="Narusaka M."/>
            <person name="O'Connell R.J."/>
            <person name="Narusaka Y."/>
            <person name="Takano Y."/>
            <person name="Kubo Y."/>
            <person name="Shirasu K."/>
        </authorList>
    </citation>
    <scope>NUCLEOTIDE SEQUENCE [LARGE SCALE GENOMIC DNA]</scope>
    <source>
        <strain evidence="2">104-T / ATCC 96160 / CBS 514.97 / LARS 414 / MAFF 240422</strain>
    </source>
</reference>
<proteinExistence type="predicted"/>
<sequence length="556" mass="60453">MSTSEKEGLLLRSQRLHAWKTPFTMCLCMMGGVGFAVVHHCFYGSLDGTEPSSDTYRAFGGTVGGASSQQLNIALGTLLAPMAKILLSMAISTAQEQHAWRVLKTCPSKLRAIDGLLTSKSNFSNIMDGRLWLRYPLSMFLSLLFWLLPFAPLLTPATLTVKAVIARGMIVGPVPSINFDIETFARFERYISGIDQYLGPSDTVSKAVLSSLISGTIVPMSSAHSNASWSLDFEGPALQCSALDVDDELHINITESARELCFVRGYCFQYVAWMPESPTNISPFQTNGTTTIPSKVSGPRDAAPSIFVAEREKEQFSLSGSYFDSFTRCTLYRALHHAEFTYRSGVQETRTTTKVTDPSEPWVGGVGRMSSTLDTSRGRIGVAFQAVMDAFSSMLIGTANFNRNNQGNVFETQVGMTPLAERLRFFENPTGNKSEGGTAIPSLLEEMFRNTTLSLVTQARLIPSEPLQASIETQAYRNVYTYSVTALWIAYGVAVGIIVSSIAIGTRAVAAAGSLYSSKFSTILRLASNVRLSEYLEPRDAEGGGSAARSAGKHNC</sequence>
<dbReference type="HOGENOM" id="CLU_008809_1_1_1"/>
<comment type="caution">
    <text evidence="1">The sequence shown here is derived from an EMBL/GenBank/DDBJ whole genome shotgun (WGS) entry which is preliminary data.</text>
</comment>
<name>N4VC82_COLOR</name>
<reference evidence="2" key="2">
    <citation type="journal article" date="2019" name="Mol. Plant Microbe Interact.">
        <title>Genome sequence resources for four phytopathogenic fungi from the Colletotrichum orbiculare species complex.</title>
        <authorList>
            <person name="Gan P."/>
            <person name="Tsushima A."/>
            <person name="Narusaka M."/>
            <person name="Narusaka Y."/>
            <person name="Takano Y."/>
            <person name="Kubo Y."/>
            <person name="Shirasu K."/>
        </authorList>
    </citation>
    <scope>GENOME REANNOTATION</scope>
    <source>
        <strain evidence="2">104-T / ATCC 96160 / CBS 514.97 / LARS 414 / MAFF 240422</strain>
    </source>
</reference>
<protein>
    <submittedName>
        <fullName evidence="1">Uncharacterized protein</fullName>
    </submittedName>
</protein>
<dbReference type="OrthoDB" id="5236700at2759"/>
<organism evidence="1 2">
    <name type="scientific">Colletotrichum orbiculare (strain 104-T / ATCC 96160 / CBS 514.97 / LARS 414 / MAFF 240422)</name>
    <name type="common">Cucumber anthracnose fungus</name>
    <name type="synonym">Colletotrichum lagenarium</name>
    <dbReference type="NCBI Taxonomy" id="1213857"/>
    <lineage>
        <taxon>Eukaryota</taxon>
        <taxon>Fungi</taxon>
        <taxon>Dikarya</taxon>
        <taxon>Ascomycota</taxon>
        <taxon>Pezizomycotina</taxon>
        <taxon>Sordariomycetes</taxon>
        <taxon>Hypocreomycetidae</taxon>
        <taxon>Glomerellales</taxon>
        <taxon>Glomerellaceae</taxon>
        <taxon>Colletotrichum</taxon>
        <taxon>Colletotrichum orbiculare species complex</taxon>
    </lineage>
</organism>
<keyword evidence="2" id="KW-1185">Reference proteome</keyword>
<accession>N4VC82</accession>
<dbReference type="eggNOG" id="ENOG502SNNR">
    <property type="taxonomic scope" value="Eukaryota"/>
</dbReference>
<dbReference type="PANTHER" id="PTHR35041">
    <property type="entry name" value="MEDIATOR OF RNA POLYMERASE II TRANSCRIPTION SUBUNIT 1"/>
    <property type="match status" value="1"/>
</dbReference>
<dbReference type="EMBL" id="AMCV02000018">
    <property type="protein sequence ID" value="TDZ20198.1"/>
    <property type="molecule type" value="Genomic_DNA"/>
</dbReference>
<evidence type="ECO:0000313" key="2">
    <source>
        <dbReference type="Proteomes" id="UP000014480"/>
    </source>
</evidence>
<gene>
    <name evidence="1" type="ORF">Cob_v006978</name>
</gene>
<dbReference type="AlphaFoldDB" id="N4VC82"/>
<dbReference type="Proteomes" id="UP000014480">
    <property type="component" value="Unassembled WGS sequence"/>
</dbReference>